<dbReference type="Pfam" id="PF00248">
    <property type="entry name" value="Aldo_ket_red"/>
    <property type="match status" value="1"/>
</dbReference>
<keyword evidence="8" id="KW-1185">Reference proteome</keyword>
<proteinExistence type="inferred from homology"/>
<accession>A0A9P5Z7R9</accession>
<dbReference type="InterPro" id="IPR036812">
    <property type="entry name" value="NAD(P)_OxRdtase_dom_sf"/>
</dbReference>
<dbReference type="PRINTS" id="PR00069">
    <property type="entry name" value="ALDKETRDTASE"/>
</dbReference>
<dbReference type="InterPro" id="IPR018170">
    <property type="entry name" value="Aldo/ket_reductase_CS"/>
</dbReference>
<feature type="active site" description="Proton donor" evidence="3">
    <location>
        <position position="53"/>
    </location>
</feature>
<dbReference type="CDD" id="cd19071">
    <property type="entry name" value="AKR_AKR1-5-like"/>
    <property type="match status" value="1"/>
</dbReference>
<feature type="site" description="Lowers pKa of active site Tyr" evidence="5">
    <location>
        <position position="78"/>
    </location>
</feature>
<dbReference type="GO" id="GO:0016491">
    <property type="term" value="F:oxidoreductase activity"/>
    <property type="evidence" value="ECO:0007669"/>
    <property type="project" value="UniProtKB-KW"/>
</dbReference>
<dbReference type="PANTHER" id="PTHR43827">
    <property type="entry name" value="2,5-DIKETO-D-GLUCONIC ACID REDUCTASE"/>
    <property type="match status" value="1"/>
</dbReference>
<name>A0A9P5Z7R9_9AGAR</name>
<dbReference type="InterPro" id="IPR023210">
    <property type="entry name" value="NADP_OxRdtase_dom"/>
</dbReference>
<keyword evidence="2" id="KW-0560">Oxidoreductase</keyword>
<dbReference type="EMBL" id="MU155169">
    <property type="protein sequence ID" value="KAF9482188.1"/>
    <property type="molecule type" value="Genomic_DNA"/>
</dbReference>
<comment type="caution">
    <text evidence="7">The sequence shown here is derived from an EMBL/GenBank/DDBJ whole genome shotgun (WGS) entry which is preliminary data.</text>
</comment>
<dbReference type="FunFam" id="3.20.20.100:FF:000015">
    <property type="entry name" value="Oxidoreductase, aldo/keto reductase family"/>
    <property type="match status" value="1"/>
</dbReference>
<gene>
    <name evidence="7" type="ORF">BDN70DRAFT_930312</name>
</gene>
<evidence type="ECO:0000259" key="6">
    <source>
        <dbReference type="Pfam" id="PF00248"/>
    </source>
</evidence>
<protein>
    <submittedName>
        <fullName evidence="7">Aldo/keto reductase</fullName>
    </submittedName>
</protein>
<feature type="binding site" evidence="4">
    <location>
        <position position="111"/>
    </location>
    <ligand>
        <name>substrate</name>
    </ligand>
</feature>
<dbReference type="InterPro" id="IPR020471">
    <property type="entry name" value="AKR"/>
</dbReference>
<dbReference type="AlphaFoldDB" id="A0A9P5Z7R9"/>
<dbReference type="Proteomes" id="UP000807469">
    <property type="component" value="Unassembled WGS sequence"/>
</dbReference>
<feature type="domain" description="NADP-dependent oxidoreductase" evidence="6">
    <location>
        <begin position="26"/>
        <end position="262"/>
    </location>
</feature>
<evidence type="ECO:0000313" key="7">
    <source>
        <dbReference type="EMBL" id="KAF9482188.1"/>
    </source>
</evidence>
<reference evidence="7" key="1">
    <citation type="submission" date="2020-11" db="EMBL/GenBank/DDBJ databases">
        <authorList>
            <consortium name="DOE Joint Genome Institute"/>
            <person name="Ahrendt S."/>
            <person name="Riley R."/>
            <person name="Andreopoulos W."/>
            <person name="Labutti K."/>
            <person name="Pangilinan J."/>
            <person name="Ruiz-Duenas F.J."/>
            <person name="Barrasa J.M."/>
            <person name="Sanchez-Garcia M."/>
            <person name="Camarero S."/>
            <person name="Miyauchi S."/>
            <person name="Serrano A."/>
            <person name="Linde D."/>
            <person name="Babiker R."/>
            <person name="Drula E."/>
            <person name="Ayuso-Fernandez I."/>
            <person name="Pacheco R."/>
            <person name="Padilla G."/>
            <person name="Ferreira P."/>
            <person name="Barriuso J."/>
            <person name="Kellner H."/>
            <person name="Castanera R."/>
            <person name="Alfaro M."/>
            <person name="Ramirez L."/>
            <person name="Pisabarro A.G."/>
            <person name="Kuo A."/>
            <person name="Tritt A."/>
            <person name="Lipzen A."/>
            <person name="He G."/>
            <person name="Yan M."/>
            <person name="Ng V."/>
            <person name="Cullen D."/>
            <person name="Martin F."/>
            <person name="Rosso M.-N."/>
            <person name="Henrissat B."/>
            <person name="Hibbett D."/>
            <person name="Martinez A.T."/>
            <person name="Grigoriev I.V."/>
        </authorList>
    </citation>
    <scope>NUCLEOTIDE SEQUENCE</scope>
    <source>
        <strain evidence="7">CIRM-BRFM 674</strain>
    </source>
</reference>
<sequence>MASELALQSTVTLSSGHKMPLLGFGVFQNSDATPSVLEALKIGYRHVDTAQYYRNEAQVGEAVRKSGLNRSDVFITTKIMSNNHGYHSTQRGIADSLARMKFDYIDLFLIHDPLSGTQRRLETYQALLEAKATGRINSVGVSNYGVKHLEEIKTAGYELPSVNQIELHPFNQQTDIVKYCREHNIIVQAYCPLVHGKMNHPIILDLASKYKRDPAQILVRWSLQKGFVPLPKSERPARIESNANVYDFDLDVDDIHKLDNLNRGKAGSISWNPVDAP</sequence>
<dbReference type="SUPFAM" id="SSF51430">
    <property type="entry name" value="NAD(P)-linked oxidoreductase"/>
    <property type="match status" value="1"/>
</dbReference>
<evidence type="ECO:0000256" key="4">
    <source>
        <dbReference type="PIRSR" id="PIRSR000097-2"/>
    </source>
</evidence>
<dbReference type="Gene3D" id="3.20.20.100">
    <property type="entry name" value="NADP-dependent oxidoreductase domain"/>
    <property type="match status" value="1"/>
</dbReference>
<dbReference type="PROSITE" id="PS00798">
    <property type="entry name" value="ALDOKETO_REDUCTASE_1"/>
    <property type="match status" value="1"/>
</dbReference>
<evidence type="ECO:0000256" key="1">
    <source>
        <dbReference type="ARBA" id="ARBA00007905"/>
    </source>
</evidence>
<comment type="similarity">
    <text evidence="1">Belongs to the aldo/keto reductase family.</text>
</comment>
<evidence type="ECO:0000313" key="8">
    <source>
        <dbReference type="Proteomes" id="UP000807469"/>
    </source>
</evidence>
<evidence type="ECO:0000256" key="2">
    <source>
        <dbReference type="ARBA" id="ARBA00023002"/>
    </source>
</evidence>
<dbReference type="PIRSF" id="PIRSF000097">
    <property type="entry name" value="AKR"/>
    <property type="match status" value="1"/>
</dbReference>
<evidence type="ECO:0000256" key="5">
    <source>
        <dbReference type="PIRSR" id="PIRSR000097-3"/>
    </source>
</evidence>
<evidence type="ECO:0000256" key="3">
    <source>
        <dbReference type="PIRSR" id="PIRSR000097-1"/>
    </source>
</evidence>
<dbReference type="OrthoDB" id="416253at2759"/>
<dbReference type="PANTHER" id="PTHR43827:SF13">
    <property type="entry name" value="ALDO_KETO REDUCTASE FAMILY PROTEIN"/>
    <property type="match status" value="1"/>
</dbReference>
<organism evidence="7 8">
    <name type="scientific">Pholiota conissans</name>
    <dbReference type="NCBI Taxonomy" id="109636"/>
    <lineage>
        <taxon>Eukaryota</taxon>
        <taxon>Fungi</taxon>
        <taxon>Dikarya</taxon>
        <taxon>Basidiomycota</taxon>
        <taxon>Agaricomycotina</taxon>
        <taxon>Agaricomycetes</taxon>
        <taxon>Agaricomycetidae</taxon>
        <taxon>Agaricales</taxon>
        <taxon>Agaricineae</taxon>
        <taxon>Strophariaceae</taxon>
        <taxon>Pholiota</taxon>
    </lineage>
</organism>